<dbReference type="SUPFAM" id="SSF75217">
    <property type="entry name" value="alpha/beta knot"/>
    <property type="match status" value="1"/>
</dbReference>
<dbReference type="InterPro" id="IPR029028">
    <property type="entry name" value="Alpha/beta_knot_MTases"/>
</dbReference>
<proteinExistence type="inferred from homology"/>
<name>A0A381PQ65_9ZZZZ</name>
<dbReference type="InterPro" id="IPR029026">
    <property type="entry name" value="tRNA_m1G_MTases_N"/>
</dbReference>
<dbReference type="CDD" id="cd18081">
    <property type="entry name" value="RlmH-like"/>
    <property type="match status" value="1"/>
</dbReference>
<gene>
    <name evidence="5" type="ORF">METZ01_LOCUS22049</name>
</gene>
<dbReference type="PANTHER" id="PTHR33603">
    <property type="entry name" value="METHYLTRANSFERASE"/>
    <property type="match status" value="1"/>
</dbReference>
<dbReference type="GO" id="GO:0008168">
    <property type="term" value="F:methyltransferase activity"/>
    <property type="evidence" value="ECO:0007669"/>
    <property type="project" value="UniProtKB-KW"/>
</dbReference>
<keyword evidence="3" id="KW-0949">S-adenosyl-L-methionine</keyword>
<organism evidence="5">
    <name type="scientific">marine metagenome</name>
    <dbReference type="NCBI Taxonomy" id="408172"/>
    <lineage>
        <taxon>unclassified sequences</taxon>
        <taxon>metagenomes</taxon>
        <taxon>ecological metagenomes</taxon>
    </lineage>
</organism>
<dbReference type="Gene3D" id="3.40.1280.10">
    <property type="match status" value="1"/>
</dbReference>
<evidence type="ECO:0000256" key="1">
    <source>
        <dbReference type="ARBA" id="ARBA00022603"/>
    </source>
</evidence>
<evidence type="ECO:0008006" key="6">
    <source>
        <dbReference type="Google" id="ProtNLM"/>
    </source>
</evidence>
<dbReference type="Pfam" id="PF02590">
    <property type="entry name" value="SPOUT_MTase"/>
    <property type="match status" value="1"/>
</dbReference>
<dbReference type="HAMAP" id="MF_00658">
    <property type="entry name" value="23SrRNA_methyltr_H"/>
    <property type="match status" value="1"/>
</dbReference>
<dbReference type="AlphaFoldDB" id="A0A381PQ65"/>
<keyword evidence="1" id="KW-0489">Methyltransferase</keyword>
<dbReference type="GO" id="GO:0006364">
    <property type="term" value="P:rRNA processing"/>
    <property type="evidence" value="ECO:0007669"/>
    <property type="project" value="InterPro"/>
</dbReference>
<comment type="similarity">
    <text evidence="4">Belongs to the RNA methyltransferase RlmH family.</text>
</comment>
<sequence>MKDAVLEYETRVGRYWKFKVIEVASGGERGAKAHADRTIAAEEALLMARLPERAQIVALTRTGRGMSSPDLAGYLQDHALHSTAEVCFVIGGAFGLGTGILDRADKQWSLSEATLPHEMARLVLAEQLYRAGTIVKNEPYHKKAAR</sequence>
<evidence type="ECO:0000313" key="5">
    <source>
        <dbReference type="EMBL" id="SUZ69195.1"/>
    </source>
</evidence>
<evidence type="ECO:0000256" key="4">
    <source>
        <dbReference type="ARBA" id="ARBA00038303"/>
    </source>
</evidence>
<protein>
    <recommendedName>
        <fullName evidence="6">Ribosomal RNA large subunit methyltransferase H</fullName>
    </recommendedName>
</protein>
<dbReference type="InterPro" id="IPR003742">
    <property type="entry name" value="RlmH-like"/>
</dbReference>
<dbReference type="PANTHER" id="PTHR33603:SF1">
    <property type="entry name" value="RIBOSOMAL RNA LARGE SUBUNIT METHYLTRANSFERASE H"/>
    <property type="match status" value="1"/>
</dbReference>
<evidence type="ECO:0000256" key="2">
    <source>
        <dbReference type="ARBA" id="ARBA00022679"/>
    </source>
</evidence>
<accession>A0A381PQ65</accession>
<dbReference type="GO" id="GO:0032259">
    <property type="term" value="P:methylation"/>
    <property type="evidence" value="ECO:0007669"/>
    <property type="project" value="UniProtKB-KW"/>
</dbReference>
<dbReference type="PIRSF" id="PIRSF004505">
    <property type="entry name" value="MT_bac"/>
    <property type="match status" value="1"/>
</dbReference>
<evidence type="ECO:0000256" key="3">
    <source>
        <dbReference type="ARBA" id="ARBA00022691"/>
    </source>
</evidence>
<reference evidence="5" key="1">
    <citation type="submission" date="2018-05" db="EMBL/GenBank/DDBJ databases">
        <authorList>
            <person name="Lanie J.A."/>
            <person name="Ng W.-L."/>
            <person name="Kazmierczak K.M."/>
            <person name="Andrzejewski T.M."/>
            <person name="Davidsen T.M."/>
            <person name="Wayne K.J."/>
            <person name="Tettelin H."/>
            <person name="Glass J.I."/>
            <person name="Rusch D."/>
            <person name="Podicherti R."/>
            <person name="Tsui H.-C.T."/>
            <person name="Winkler M.E."/>
        </authorList>
    </citation>
    <scope>NUCLEOTIDE SEQUENCE</scope>
</reference>
<keyword evidence="2" id="KW-0808">Transferase</keyword>
<dbReference type="EMBL" id="UINC01001055">
    <property type="protein sequence ID" value="SUZ69195.1"/>
    <property type="molecule type" value="Genomic_DNA"/>
</dbReference>